<dbReference type="SUPFAM" id="SSF53671">
    <property type="entry name" value="Aspartate/ornithine carbamoyltransferase"/>
    <property type="match status" value="1"/>
</dbReference>
<dbReference type="EMBL" id="LGBR01000001">
    <property type="protein sequence ID" value="KOY50769.1"/>
    <property type="molecule type" value="Genomic_DNA"/>
</dbReference>
<dbReference type="NCBIfam" id="TIGR00670">
    <property type="entry name" value="asp_carb_tr"/>
    <property type="match status" value="1"/>
</dbReference>
<feature type="binding site" evidence="7">
    <location>
        <position position="109"/>
    </location>
    <ligand>
        <name>carbamoyl phosphate</name>
        <dbReference type="ChEBI" id="CHEBI:58228"/>
    </ligand>
</feature>
<evidence type="ECO:0000256" key="5">
    <source>
        <dbReference type="ARBA" id="ARBA00043884"/>
    </source>
</evidence>
<dbReference type="OrthoDB" id="9774690at2"/>
<evidence type="ECO:0000313" key="13">
    <source>
        <dbReference type="Proteomes" id="UP000183071"/>
    </source>
</evidence>
<dbReference type="GO" id="GO:0006207">
    <property type="term" value="P:'de novo' pyrimidine nucleobase biosynthetic process"/>
    <property type="evidence" value="ECO:0007669"/>
    <property type="project" value="InterPro"/>
</dbReference>
<feature type="binding site" evidence="7">
    <location>
        <position position="60"/>
    </location>
    <ligand>
        <name>carbamoyl phosphate</name>
        <dbReference type="ChEBI" id="CHEBI:58228"/>
    </ligand>
</feature>
<dbReference type="STRING" id="1300348.I602_329"/>
<dbReference type="InterPro" id="IPR002082">
    <property type="entry name" value="Asp_carbamoyltransf"/>
</dbReference>
<comment type="function">
    <text evidence="5 7">Catalyzes the condensation of carbamoyl phosphate and aspartate to form carbamoyl aspartate and inorganic phosphate, the committed step in the de novo pyrimidine nucleotide biosynthesis pathway.</text>
</comment>
<feature type="binding site" evidence="7">
    <location>
        <position position="170"/>
    </location>
    <ligand>
        <name>L-aspartate</name>
        <dbReference type="ChEBI" id="CHEBI:29991"/>
    </ligand>
</feature>
<dbReference type="PRINTS" id="PR00101">
    <property type="entry name" value="ATCASE"/>
</dbReference>
<dbReference type="InterPro" id="IPR006132">
    <property type="entry name" value="Asp/Orn_carbamoyltranf_P-bd"/>
</dbReference>
<dbReference type="InterPro" id="IPR006131">
    <property type="entry name" value="Asp_carbamoyltransf_Asp/Orn-bd"/>
</dbReference>
<gene>
    <name evidence="7" type="primary">pyrB</name>
    <name evidence="10" type="ORF">I602_329</name>
    <name evidence="11" type="ORF">SAMN05444353_1455</name>
</gene>
<dbReference type="HAMAP" id="MF_00001">
    <property type="entry name" value="Asp_carb_tr"/>
    <property type="match status" value="1"/>
</dbReference>
<feature type="binding site" evidence="7">
    <location>
        <position position="140"/>
    </location>
    <ligand>
        <name>carbamoyl phosphate</name>
        <dbReference type="ChEBI" id="CHEBI:58228"/>
    </ligand>
</feature>
<feature type="binding site" evidence="7">
    <location>
        <position position="59"/>
    </location>
    <ligand>
        <name>carbamoyl phosphate</name>
        <dbReference type="ChEBI" id="CHEBI:58228"/>
    </ligand>
</feature>
<dbReference type="Gene3D" id="3.40.50.1370">
    <property type="entry name" value="Aspartate/ornithine carbamoyltransferase"/>
    <property type="match status" value="2"/>
</dbReference>
<proteinExistence type="inferred from homology"/>
<reference evidence="10 12" key="1">
    <citation type="submission" date="2015-07" db="EMBL/GenBank/DDBJ databases">
        <title>Genome of Polaribacter dokdonenesis DSW-5, isolated from seawater off Dokdo in Korea.</title>
        <authorList>
            <person name="Yoon K."/>
            <person name="Song J.Y."/>
            <person name="Kim J.F."/>
        </authorList>
    </citation>
    <scope>NUCLEOTIDE SEQUENCE [LARGE SCALE GENOMIC DNA]</scope>
    <source>
        <strain evidence="10 12">DSW-5</strain>
    </source>
</reference>
<dbReference type="GO" id="GO:0006520">
    <property type="term" value="P:amino acid metabolic process"/>
    <property type="evidence" value="ECO:0007669"/>
    <property type="project" value="InterPro"/>
</dbReference>
<evidence type="ECO:0000256" key="6">
    <source>
        <dbReference type="ARBA" id="ARBA00048859"/>
    </source>
</evidence>
<feature type="domain" description="Aspartate/ornithine carbamoyltransferase carbamoyl-P binding" evidence="9">
    <location>
        <begin position="8"/>
        <end position="150"/>
    </location>
</feature>
<dbReference type="PANTHER" id="PTHR45753:SF6">
    <property type="entry name" value="ASPARTATE CARBAMOYLTRANSFERASE"/>
    <property type="match status" value="1"/>
</dbReference>
<dbReference type="InterPro" id="IPR036901">
    <property type="entry name" value="Asp/Orn_carbamoylTrfase_sf"/>
</dbReference>
<dbReference type="PANTHER" id="PTHR45753">
    <property type="entry name" value="ORNITHINE CARBAMOYLTRANSFERASE, MITOCHONDRIAL"/>
    <property type="match status" value="1"/>
</dbReference>
<dbReference type="UniPathway" id="UPA00070">
    <property type="reaction ID" value="UER00116"/>
</dbReference>
<feature type="binding site" evidence="7">
    <location>
        <position position="224"/>
    </location>
    <ligand>
        <name>L-aspartate</name>
        <dbReference type="ChEBI" id="CHEBI:29991"/>
    </ligand>
</feature>
<accession>A0A0M9CEW7</accession>
<reference evidence="11 13" key="2">
    <citation type="submission" date="2016-10" db="EMBL/GenBank/DDBJ databases">
        <authorList>
            <person name="Varghese N."/>
            <person name="Submissions S."/>
        </authorList>
    </citation>
    <scope>NUCLEOTIDE SEQUENCE [LARGE SCALE GENOMIC DNA]</scope>
    <source>
        <strain evidence="11 13">DSW-5</strain>
    </source>
</reference>
<dbReference type="Proteomes" id="UP000037716">
    <property type="component" value="Unassembled WGS sequence"/>
</dbReference>
<dbReference type="PROSITE" id="PS00097">
    <property type="entry name" value="CARBAMOYLTRANSFERASE"/>
    <property type="match status" value="1"/>
</dbReference>
<comment type="pathway">
    <text evidence="1 7">Pyrimidine metabolism; UMP biosynthesis via de novo pathway; (S)-dihydroorotate from bicarbonate: step 2/3.</text>
</comment>
<evidence type="ECO:0000313" key="10">
    <source>
        <dbReference type="EMBL" id="KOY50769.1"/>
    </source>
</evidence>
<sequence length="309" mass="34249">MDQLSVEHLLGIKYLNANDIDLIFKTADHFKEVINRPIKKVPSLRDITIANLFFENSTRTKLSFELAEKRLSADVINFSAGQSSVKKGETLIDTVNNILSMKVDIVVMRHGNVGAGVFLSKHVNAKIINAGDGTHEHPTQALLDSYSIREKLGSVKGKKIVIVGDILHSRVALSNIFALQLQGAQVKVCGPTTLIPKHIASLGVEVETNLKKALEWCDVANVLRVQHERMDIKYFPSTREYTQLFGINKEILDNLGKKIVIMHPGPINRGVEITSDVADSDQSIILNQVENGVAVRMAVIYLLAQQIKR</sequence>
<dbReference type="PATRIC" id="fig|1300348.6.peg.330"/>
<dbReference type="InterPro" id="IPR006130">
    <property type="entry name" value="Asp/Orn_carbamoylTrfase"/>
</dbReference>
<dbReference type="Proteomes" id="UP000183071">
    <property type="component" value="Unassembled WGS sequence"/>
</dbReference>
<evidence type="ECO:0000256" key="1">
    <source>
        <dbReference type="ARBA" id="ARBA00004852"/>
    </source>
</evidence>
<feature type="binding site" evidence="7">
    <location>
        <position position="137"/>
    </location>
    <ligand>
        <name>carbamoyl phosphate</name>
        <dbReference type="ChEBI" id="CHEBI:58228"/>
    </ligand>
</feature>
<keyword evidence="3 7" id="KW-0808">Transferase</keyword>
<feature type="binding site" evidence="7">
    <location>
        <position position="266"/>
    </location>
    <ligand>
        <name>carbamoyl phosphate</name>
        <dbReference type="ChEBI" id="CHEBI:58228"/>
    </ligand>
</feature>
<dbReference type="Pfam" id="PF00185">
    <property type="entry name" value="OTCace"/>
    <property type="match status" value="1"/>
</dbReference>
<keyword evidence="13" id="KW-1185">Reference proteome</keyword>
<dbReference type="RefSeq" id="WP_053973036.1">
    <property type="nucleotide sequence ID" value="NZ_FNUE01000001.1"/>
</dbReference>
<keyword evidence="4 7" id="KW-0665">Pyrimidine biosynthesis</keyword>
<evidence type="ECO:0000256" key="2">
    <source>
        <dbReference type="ARBA" id="ARBA00008896"/>
    </source>
</evidence>
<evidence type="ECO:0000313" key="11">
    <source>
        <dbReference type="EMBL" id="SEE26499.1"/>
    </source>
</evidence>
<feature type="domain" description="Aspartate/ornithine carbamoyltransferase Asp/Orn-binding" evidence="8">
    <location>
        <begin position="156"/>
        <end position="302"/>
    </location>
</feature>
<feature type="binding site" evidence="7">
    <location>
        <position position="265"/>
    </location>
    <ligand>
        <name>carbamoyl phosphate</name>
        <dbReference type="ChEBI" id="CHEBI:58228"/>
    </ligand>
</feature>
<feature type="binding site" evidence="7">
    <location>
        <position position="87"/>
    </location>
    <ligand>
        <name>L-aspartate</name>
        <dbReference type="ChEBI" id="CHEBI:29991"/>
    </ligand>
</feature>
<evidence type="ECO:0000259" key="8">
    <source>
        <dbReference type="Pfam" id="PF00185"/>
    </source>
</evidence>
<comment type="similarity">
    <text evidence="2 7">Belongs to the aspartate/ornithine carbamoyltransferase superfamily. ATCase family.</text>
</comment>
<comment type="caution">
    <text evidence="10">The sequence shown here is derived from an EMBL/GenBank/DDBJ whole genome shotgun (WGS) entry which is preliminary data.</text>
</comment>
<evidence type="ECO:0000256" key="7">
    <source>
        <dbReference type="HAMAP-Rule" id="MF_00001"/>
    </source>
</evidence>
<dbReference type="PRINTS" id="PR00100">
    <property type="entry name" value="AOTCASE"/>
</dbReference>
<organism evidence="10 12">
    <name type="scientific">Polaribacter dokdonensis DSW-5</name>
    <dbReference type="NCBI Taxonomy" id="1300348"/>
    <lineage>
        <taxon>Bacteria</taxon>
        <taxon>Pseudomonadati</taxon>
        <taxon>Bacteroidota</taxon>
        <taxon>Flavobacteriia</taxon>
        <taxon>Flavobacteriales</taxon>
        <taxon>Flavobacteriaceae</taxon>
    </lineage>
</organism>
<dbReference type="AlphaFoldDB" id="A0A0M9CEW7"/>
<evidence type="ECO:0000259" key="9">
    <source>
        <dbReference type="Pfam" id="PF02729"/>
    </source>
</evidence>
<comment type="subunit">
    <text evidence="7">Heterododecamer (2C3:3R2) of six catalytic PyrB chains organized as two trimers (C3), and six regulatory PyrI chains organized as three dimers (R2).</text>
</comment>
<dbReference type="GO" id="GO:0016597">
    <property type="term" value="F:amino acid binding"/>
    <property type="evidence" value="ECO:0007669"/>
    <property type="project" value="InterPro"/>
</dbReference>
<name>A0A0M9CEW7_9FLAO</name>
<dbReference type="NCBIfam" id="NF002032">
    <property type="entry name" value="PRK00856.1"/>
    <property type="match status" value="1"/>
</dbReference>
<comment type="catalytic activity">
    <reaction evidence="6 7">
        <text>carbamoyl phosphate + L-aspartate = N-carbamoyl-L-aspartate + phosphate + H(+)</text>
        <dbReference type="Rhea" id="RHEA:20013"/>
        <dbReference type="ChEBI" id="CHEBI:15378"/>
        <dbReference type="ChEBI" id="CHEBI:29991"/>
        <dbReference type="ChEBI" id="CHEBI:32814"/>
        <dbReference type="ChEBI" id="CHEBI:43474"/>
        <dbReference type="ChEBI" id="CHEBI:58228"/>
        <dbReference type="EC" id="2.1.3.2"/>
    </reaction>
</comment>
<evidence type="ECO:0000256" key="4">
    <source>
        <dbReference type="ARBA" id="ARBA00022975"/>
    </source>
</evidence>
<evidence type="ECO:0000256" key="3">
    <source>
        <dbReference type="ARBA" id="ARBA00022679"/>
    </source>
</evidence>
<dbReference type="EC" id="2.1.3.2" evidence="7"/>
<dbReference type="Pfam" id="PF02729">
    <property type="entry name" value="OTCace_N"/>
    <property type="match status" value="1"/>
</dbReference>
<protein>
    <recommendedName>
        <fullName evidence="7">Aspartate carbamoyltransferase</fullName>
        <ecNumber evidence="7">2.1.3.2</ecNumber>
    </recommendedName>
    <alternativeName>
        <fullName evidence="7">Aspartate transcarbamylase</fullName>
        <shortName evidence="7">ATCase</shortName>
    </alternativeName>
</protein>
<dbReference type="GO" id="GO:0044205">
    <property type="term" value="P:'de novo' UMP biosynthetic process"/>
    <property type="evidence" value="ECO:0007669"/>
    <property type="project" value="UniProtKB-UniRule"/>
</dbReference>
<evidence type="ECO:0000313" key="12">
    <source>
        <dbReference type="Proteomes" id="UP000037716"/>
    </source>
</evidence>
<dbReference type="GO" id="GO:0004070">
    <property type="term" value="F:aspartate carbamoyltransferase activity"/>
    <property type="evidence" value="ECO:0007669"/>
    <property type="project" value="UniProtKB-UniRule"/>
</dbReference>
<dbReference type="EMBL" id="FNUE01000001">
    <property type="protein sequence ID" value="SEE26499.1"/>
    <property type="molecule type" value="Genomic_DNA"/>
</dbReference>